<proteinExistence type="inferred from homology"/>
<sequence length="226" mass="24723">MVEKMEIKILYTTEAAKNAIGIAVIIDVLRACTTIPILFDKGAVEIIPVKTPDEALTYEKEGFVLVGEGEHGHAHDAFHHINSPSEVVSENFTGKKIVLRSNNATQSILDATKAQDIIMASFVNLDAVVEYIRKSKPNVVSLVALGRLGERGLEDDECAEAIKSALEGKAYDFEDMRKRVSVCDCAVLVRDTLGKPKDVEVALEVNSYPVVPKVYSEGDIKVIRPV</sequence>
<dbReference type="InterPro" id="IPR005238">
    <property type="entry name" value="ComB-like"/>
</dbReference>
<dbReference type="GO" id="GO:0050532">
    <property type="term" value="F:2-phosphosulfolactate phosphatase activity"/>
    <property type="evidence" value="ECO:0007669"/>
    <property type="project" value="UniProtKB-EC"/>
</dbReference>
<accession>A0A0G0NF62</accession>
<dbReference type="GO" id="GO:0050545">
    <property type="term" value="F:sulfopyruvate decarboxylase activity"/>
    <property type="evidence" value="ECO:0007669"/>
    <property type="project" value="TreeGrafter"/>
</dbReference>
<dbReference type="AlphaFoldDB" id="A0A0G0NF62"/>
<evidence type="ECO:0000256" key="3">
    <source>
        <dbReference type="ARBA" id="ARBA00012953"/>
    </source>
</evidence>
<protein>
    <recommendedName>
        <fullName evidence="4">Probable 2-phosphosulfolactate phosphatase</fullName>
        <ecNumber evidence="3">3.1.3.71</ecNumber>
    </recommendedName>
</protein>
<keyword evidence="5" id="KW-0378">Hydrolase</keyword>
<comment type="catalytic activity">
    <reaction evidence="7">
        <text>(2R)-O-phospho-3-sulfolactate + H2O = (2R)-3-sulfolactate + phosphate</text>
        <dbReference type="Rhea" id="RHEA:23416"/>
        <dbReference type="ChEBI" id="CHEBI:15377"/>
        <dbReference type="ChEBI" id="CHEBI:15597"/>
        <dbReference type="ChEBI" id="CHEBI:43474"/>
        <dbReference type="ChEBI" id="CHEBI:58738"/>
        <dbReference type="EC" id="3.1.3.71"/>
    </reaction>
</comment>
<dbReference type="EC" id="3.1.3.71" evidence="3"/>
<evidence type="ECO:0000256" key="7">
    <source>
        <dbReference type="ARBA" id="ARBA00033711"/>
    </source>
</evidence>
<reference evidence="8 9" key="1">
    <citation type="journal article" date="2015" name="Nature">
        <title>rRNA introns, odd ribosomes, and small enigmatic genomes across a large radiation of phyla.</title>
        <authorList>
            <person name="Brown C.T."/>
            <person name="Hug L.A."/>
            <person name="Thomas B.C."/>
            <person name="Sharon I."/>
            <person name="Castelle C.J."/>
            <person name="Singh A."/>
            <person name="Wilkins M.J."/>
            <person name="Williams K.H."/>
            <person name="Banfield J.F."/>
        </authorList>
    </citation>
    <scope>NUCLEOTIDE SEQUENCE [LARGE SCALE GENOMIC DNA]</scope>
</reference>
<dbReference type="PANTHER" id="PTHR37311:SF1">
    <property type="entry name" value="2-PHOSPHOSULFOLACTATE PHOSPHATASE-RELATED"/>
    <property type="match status" value="1"/>
</dbReference>
<evidence type="ECO:0000256" key="2">
    <source>
        <dbReference type="ARBA" id="ARBA00009997"/>
    </source>
</evidence>
<dbReference type="SUPFAM" id="SSF142823">
    <property type="entry name" value="ComB-like"/>
    <property type="match status" value="1"/>
</dbReference>
<dbReference type="GO" id="GO:0000287">
    <property type="term" value="F:magnesium ion binding"/>
    <property type="evidence" value="ECO:0007669"/>
    <property type="project" value="InterPro"/>
</dbReference>
<dbReference type="EMBL" id="LBWQ01000005">
    <property type="protein sequence ID" value="KKR14103.1"/>
    <property type="molecule type" value="Genomic_DNA"/>
</dbReference>
<dbReference type="Gene3D" id="3.90.1560.10">
    <property type="entry name" value="ComB-like"/>
    <property type="match status" value="1"/>
</dbReference>
<evidence type="ECO:0000313" key="8">
    <source>
        <dbReference type="EMBL" id="KKR14103.1"/>
    </source>
</evidence>
<evidence type="ECO:0000256" key="1">
    <source>
        <dbReference type="ARBA" id="ARBA00001946"/>
    </source>
</evidence>
<dbReference type="Pfam" id="PF04029">
    <property type="entry name" value="2-ph_phosp"/>
    <property type="match status" value="1"/>
</dbReference>
<evidence type="ECO:0000256" key="6">
    <source>
        <dbReference type="ARBA" id="ARBA00022842"/>
    </source>
</evidence>
<name>A0A0G0NF62_9BACT</name>
<comment type="similarity">
    <text evidence="2">Belongs to the ComB family.</text>
</comment>
<gene>
    <name evidence="8" type="ORF">UT40_C0005G0032</name>
</gene>
<comment type="caution">
    <text evidence="8">The sequence shown here is derived from an EMBL/GenBank/DDBJ whole genome shotgun (WGS) entry which is preliminary data.</text>
</comment>
<dbReference type="Proteomes" id="UP000034690">
    <property type="component" value="Unassembled WGS sequence"/>
</dbReference>
<evidence type="ECO:0000313" key="9">
    <source>
        <dbReference type="Proteomes" id="UP000034690"/>
    </source>
</evidence>
<keyword evidence="6" id="KW-0460">Magnesium</keyword>
<organism evidence="8 9">
    <name type="scientific">Candidatus Woesebacteria bacterium GW2011_GWA1_39_21b</name>
    <dbReference type="NCBI Taxonomy" id="1618551"/>
    <lineage>
        <taxon>Bacteria</taxon>
        <taxon>Candidatus Woeseibacteriota</taxon>
    </lineage>
</organism>
<dbReference type="PANTHER" id="PTHR37311">
    <property type="entry name" value="2-PHOSPHOSULFOLACTATE PHOSPHATASE-RELATED"/>
    <property type="match status" value="1"/>
</dbReference>
<comment type="cofactor">
    <cofactor evidence="1">
        <name>Mg(2+)</name>
        <dbReference type="ChEBI" id="CHEBI:18420"/>
    </cofactor>
</comment>
<evidence type="ECO:0000256" key="5">
    <source>
        <dbReference type="ARBA" id="ARBA00022801"/>
    </source>
</evidence>
<evidence type="ECO:0000256" key="4">
    <source>
        <dbReference type="ARBA" id="ARBA00021948"/>
    </source>
</evidence>
<dbReference type="InterPro" id="IPR036702">
    <property type="entry name" value="ComB-like_sf"/>
</dbReference>